<dbReference type="AlphaFoldDB" id="F4PKA8"/>
<dbReference type="EMBL" id="GL883007">
    <property type="protein sequence ID" value="EGG24032.1"/>
    <property type="molecule type" value="Genomic_DNA"/>
</dbReference>
<dbReference type="PANTHER" id="PTHR47978">
    <property type="match status" value="1"/>
</dbReference>
<dbReference type="GO" id="GO:0005525">
    <property type="term" value="F:GTP binding"/>
    <property type="evidence" value="ECO:0007669"/>
    <property type="project" value="UniProtKB-KW"/>
</dbReference>
<feature type="compositionally biased region" description="Basic and acidic residues" evidence="4">
    <location>
        <begin position="214"/>
        <end position="235"/>
    </location>
</feature>
<dbReference type="Pfam" id="PF00071">
    <property type="entry name" value="Ras"/>
    <property type="match status" value="1"/>
</dbReference>
<dbReference type="CDD" id="cd00154">
    <property type="entry name" value="Rab"/>
    <property type="match status" value="1"/>
</dbReference>
<dbReference type="Proteomes" id="UP000007797">
    <property type="component" value="Unassembled WGS sequence"/>
</dbReference>
<dbReference type="KEGG" id="dfa:DFA_06170"/>
<feature type="region of interest" description="Disordered" evidence="4">
    <location>
        <begin position="214"/>
        <end position="247"/>
    </location>
</feature>
<accession>F4PKA8</accession>
<keyword evidence="6" id="KW-1185">Reference proteome</keyword>
<sequence>MQGNGGCCGPNCYQQDHKIDEPIKVSQPGGLFTGRTTFKAVLVGSSNVGKTTLQHRIGGTPIDCVTSTIGAAFYQVTLRGAIYENEALKMNLWDTGGIEKFNEFNLSALYFRGADFIFLVFDLFDRKSFIDLPLWLENANRVDSARRIPPYTILIGNKTDLETKKRERLVTLDEAQTFALTRGLQYIETSAIRNENCEEIKELVMQHINKTIKKEKEKKENRAMEKEKEKEKEIEGSSSLDGQKKNK</sequence>
<keyword evidence="2" id="KW-0547">Nucleotide-binding</keyword>
<organism evidence="5 6">
    <name type="scientific">Cavenderia fasciculata</name>
    <name type="common">Slime mold</name>
    <name type="synonym">Dictyostelium fasciculatum</name>
    <dbReference type="NCBI Taxonomy" id="261658"/>
    <lineage>
        <taxon>Eukaryota</taxon>
        <taxon>Amoebozoa</taxon>
        <taxon>Evosea</taxon>
        <taxon>Eumycetozoa</taxon>
        <taxon>Dictyostelia</taxon>
        <taxon>Acytosteliales</taxon>
        <taxon>Cavenderiaceae</taxon>
        <taxon>Cavenderia</taxon>
    </lineage>
</organism>
<dbReference type="PROSITE" id="PS51421">
    <property type="entry name" value="RAS"/>
    <property type="match status" value="1"/>
</dbReference>
<dbReference type="SUPFAM" id="SSF52540">
    <property type="entry name" value="P-loop containing nucleoside triphosphate hydrolases"/>
    <property type="match status" value="1"/>
</dbReference>
<dbReference type="PRINTS" id="PR00449">
    <property type="entry name" value="RASTRNSFRMNG"/>
</dbReference>
<dbReference type="Gene3D" id="3.40.50.300">
    <property type="entry name" value="P-loop containing nucleotide triphosphate hydrolases"/>
    <property type="match status" value="1"/>
</dbReference>
<dbReference type="STRING" id="1054147.F4PKA8"/>
<name>F4PKA8_CACFS</name>
<evidence type="ECO:0000313" key="5">
    <source>
        <dbReference type="EMBL" id="EGG24032.1"/>
    </source>
</evidence>
<keyword evidence="3" id="KW-0342">GTP-binding</keyword>
<dbReference type="SMART" id="SM00175">
    <property type="entry name" value="RAB"/>
    <property type="match status" value="1"/>
</dbReference>
<dbReference type="GO" id="GO:0003924">
    <property type="term" value="F:GTPase activity"/>
    <property type="evidence" value="ECO:0007669"/>
    <property type="project" value="InterPro"/>
</dbReference>
<protein>
    <recommendedName>
        <fullName evidence="7">Rab GTPase</fullName>
    </recommendedName>
</protein>
<dbReference type="SMART" id="SM00173">
    <property type="entry name" value="RAS"/>
    <property type="match status" value="1"/>
</dbReference>
<evidence type="ECO:0000256" key="1">
    <source>
        <dbReference type="ARBA" id="ARBA00006270"/>
    </source>
</evidence>
<reference evidence="6" key="1">
    <citation type="journal article" date="2011" name="Genome Res.">
        <title>Phylogeny-wide analysis of social amoeba genomes highlights ancient origins for complex intercellular communication.</title>
        <authorList>
            <person name="Heidel A.J."/>
            <person name="Lawal H.M."/>
            <person name="Felder M."/>
            <person name="Schilde C."/>
            <person name="Helps N.R."/>
            <person name="Tunggal B."/>
            <person name="Rivero F."/>
            <person name="John U."/>
            <person name="Schleicher M."/>
            <person name="Eichinger L."/>
            <person name="Platzer M."/>
            <person name="Noegel A.A."/>
            <person name="Schaap P."/>
            <person name="Gloeckner G."/>
        </authorList>
    </citation>
    <scope>NUCLEOTIDE SEQUENCE [LARGE SCALE GENOMIC DNA]</scope>
    <source>
        <strain evidence="6">SH3</strain>
    </source>
</reference>
<evidence type="ECO:0000256" key="3">
    <source>
        <dbReference type="ARBA" id="ARBA00023134"/>
    </source>
</evidence>
<dbReference type="FunFam" id="3.40.50.300:FF:001447">
    <property type="entry name" value="Ras-related protein Rab-1B"/>
    <property type="match status" value="1"/>
</dbReference>
<dbReference type="RefSeq" id="XP_004361883.1">
    <property type="nucleotide sequence ID" value="XM_004361826.1"/>
</dbReference>
<evidence type="ECO:0000313" key="6">
    <source>
        <dbReference type="Proteomes" id="UP000007797"/>
    </source>
</evidence>
<proteinExistence type="inferred from homology"/>
<dbReference type="NCBIfam" id="TIGR00231">
    <property type="entry name" value="small_GTP"/>
    <property type="match status" value="1"/>
</dbReference>
<gene>
    <name evidence="5" type="ORF">DFA_06170</name>
</gene>
<dbReference type="InterPro" id="IPR005225">
    <property type="entry name" value="Small_GTP-bd"/>
</dbReference>
<dbReference type="GeneID" id="14876486"/>
<evidence type="ECO:0000256" key="2">
    <source>
        <dbReference type="ARBA" id="ARBA00022741"/>
    </source>
</evidence>
<dbReference type="SMART" id="SM00174">
    <property type="entry name" value="RHO"/>
    <property type="match status" value="1"/>
</dbReference>
<evidence type="ECO:0008006" key="7">
    <source>
        <dbReference type="Google" id="ProtNLM"/>
    </source>
</evidence>
<dbReference type="InterPro" id="IPR001806">
    <property type="entry name" value="Small_GTPase"/>
</dbReference>
<evidence type="ECO:0000256" key="4">
    <source>
        <dbReference type="SAM" id="MobiDB-lite"/>
    </source>
</evidence>
<comment type="similarity">
    <text evidence="1">Belongs to the small GTPase superfamily. Rab family.</text>
</comment>
<dbReference type="PROSITE" id="PS51419">
    <property type="entry name" value="RAB"/>
    <property type="match status" value="1"/>
</dbReference>
<dbReference type="InterPro" id="IPR027417">
    <property type="entry name" value="P-loop_NTPase"/>
</dbReference>
<dbReference type="OrthoDB" id="28034at2759"/>